<keyword evidence="6 8" id="KW-1133">Transmembrane helix</keyword>
<evidence type="ECO:0000256" key="8">
    <source>
        <dbReference type="SAM" id="Phobius"/>
    </source>
</evidence>
<dbReference type="PANTHER" id="PTHR11654">
    <property type="entry name" value="OLIGOPEPTIDE TRANSPORTER-RELATED"/>
    <property type="match status" value="1"/>
</dbReference>
<gene>
    <name evidence="9" type="ORF">L484_008290</name>
</gene>
<sequence length="569" mass="62767">MDISTSNRFGSDDAETPMLENIAVDYKGRPAYRFSSGGWRSAAFIIGVEIGERFAYYGISGNLIMYLTGPLRQSTASAAASVNAWGGVASLLPLLGAFVADTFLGRYRTIALATLLYILALGLLTLSAVLLSSSGSDSQTKDIVSCSPPLFQVILFFFSLYLVAFAQGGHKPCTQAFGADQFDGDDPEECKSKSSFFNWWYLGVCFGAMVTIAIVSYIQENLSWALGFGIPCIAMVIVLVVFFLGTTTYRFTITHNEEGPFVRIGRVFAAAFKNRRRTPSIIANEVEVVSHQGSEQYKFLNKALIARNHLKENGWVCSVAEVEEAKAVLRLVPIWGTCLPYGIVFAQFSTFFTKQGATMERTIVSDFKLPAASLLCFISIASIIFIPIYDRIFVPFARALTRKPSGITTIQRIGAGILMSVFTMIIAAIVEIKRLKTAEENNLVDKPSATIPMSVWWLLPQYILSGITDVFTMVGLQEFFYDEVPIELRSIGLALYLSIFGVGNFLSSFLVSVIEKTTGGAGRDSWFSDNLNRAHLDYFYWLLAGLSALGFAAYFHFARSYIYNRSGTM</sequence>
<feature type="transmembrane region" description="Helical" evidence="8">
    <location>
        <begin position="462"/>
        <end position="481"/>
    </location>
</feature>
<feature type="transmembrane region" description="Helical" evidence="8">
    <location>
        <begin position="410"/>
        <end position="430"/>
    </location>
</feature>
<name>W9R8G8_9ROSA</name>
<keyword evidence="4" id="KW-0597">Phosphoprotein</keyword>
<accession>W9R8G8</accession>
<dbReference type="Gene3D" id="1.20.1250.20">
    <property type="entry name" value="MFS general substrate transporter like domains"/>
    <property type="match status" value="1"/>
</dbReference>
<proteinExistence type="inferred from homology"/>
<feature type="transmembrane region" description="Helical" evidence="8">
    <location>
        <begin position="199"/>
        <end position="218"/>
    </location>
</feature>
<dbReference type="SUPFAM" id="SSF103473">
    <property type="entry name" value="MFS general substrate transporter"/>
    <property type="match status" value="1"/>
</dbReference>
<evidence type="ECO:0000256" key="5">
    <source>
        <dbReference type="ARBA" id="ARBA00022692"/>
    </source>
</evidence>
<evidence type="ECO:0000256" key="4">
    <source>
        <dbReference type="ARBA" id="ARBA00022553"/>
    </source>
</evidence>
<feature type="transmembrane region" description="Helical" evidence="8">
    <location>
        <begin position="84"/>
        <end position="104"/>
    </location>
</feature>
<dbReference type="GO" id="GO:0042937">
    <property type="term" value="F:tripeptide transmembrane transporter activity"/>
    <property type="evidence" value="ECO:0007669"/>
    <property type="project" value="InterPro"/>
</dbReference>
<dbReference type="GO" id="GO:0080054">
    <property type="term" value="F:low-affinity nitrate transmembrane transporter activity"/>
    <property type="evidence" value="ECO:0007669"/>
    <property type="project" value="UniProtKB-ARBA"/>
</dbReference>
<comment type="similarity">
    <text evidence="2">Belongs to the major facilitator superfamily. Proton-dependent oligopeptide transporter (POT/PTR) (TC 2.A.17) family.</text>
</comment>
<keyword evidence="7 8" id="KW-0472">Membrane</keyword>
<feature type="transmembrane region" description="Helical" evidence="8">
    <location>
        <begin position="111"/>
        <end position="130"/>
    </location>
</feature>
<organism evidence="9 10">
    <name type="scientific">Morus notabilis</name>
    <dbReference type="NCBI Taxonomy" id="981085"/>
    <lineage>
        <taxon>Eukaryota</taxon>
        <taxon>Viridiplantae</taxon>
        <taxon>Streptophyta</taxon>
        <taxon>Embryophyta</taxon>
        <taxon>Tracheophyta</taxon>
        <taxon>Spermatophyta</taxon>
        <taxon>Magnoliopsida</taxon>
        <taxon>eudicotyledons</taxon>
        <taxon>Gunneridae</taxon>
        <taxon>Pentapetalae</taxon>
        <taxon>rosids</taxon>
        <taxon>fabids</taxon>
        <taxon>Rosales</taxon>
        <taxon>Moraceae</taxon>
        <taxon>Moreae</taxon>
        <taxon>Morus</taxon>
    </lineage>
</organism>
<reference evidence="10" key="1">
    <citation type="submission" date="2013-01" db="EMBL/GenBank/DDBJ databases">
        <title>Draft Genome Sequence of a Mulberry Tree, Morus notabilis C.K. Schneid.</title>
        <authorList>
            <person name="He N."/>
            <person name="Zhao S."/>
        </authorList>
    </citation>
    <scope>NUCLEOTIDE SEQUENCE</scope>
</reference>
<evidence type="ECO:0000256" key="7">
    <source>
        <dbReference type="ARBA" id="ARBA00023136"/>
    </source>
</evidence>
<dbReference type="PROSITE" id="PS01022">
    <property type="entry name" value="PTR2_1"/>
    <property type="match status" value="1"/>
</dbReference>
<dbReference type="AlphaFoldDB" id="W9R8G8"/>
<dbReference type="EMBL" id="KE344453">
    <property type="protein sequence ID" value="EXB62487.1"/>
    <property type="molecule type" value="Genomic_DNA"/>
</dbReference>
<evidence type="ECO:0000256" key="2">
    <source>
        <dbReference type="ARBA" id="ARBA00005982"/>
    </source>
</evidence>
<dbReference type="InterPro" id="IPR044739">
    <property type="entry name" value="NRT1/PTR"/>
</dbReference>
<comment type="subcellular location">
    <subcellularLocation>
        <location evidence="1">Membrane</location>
        <topology evidence="1">Multi-pass membrane protein</topology>
    </subcellularLocation>
</comment>
<keyword evidence="3" id="KW-0813">Transport</keyword>
<evidence type="ECO:0000256" key="1">
    <source>
        <dbReference type="ARBA" id="ARBA00004141"/>
    </source>
</evidence>
<feature type="transmembrane region" description="Helical" evidence="8">
    <location>
        <begin position="493"/>
        <end position="514"/>
    </location>
</feature>
<dbReference type="GO" id="GO:0071916">
    <property type="term" value="F:dipeptide transmembrane transporter activity"/>
    <property type="evidence" value="ECO:0007669"/>
    <property type="project" value="InterPro"/>
</dbReference>
<feature type="transmembrane region" description="Helical" evidence="8">
    <location>
        <begin position="369"/>
        <end position="389"/>
    </location>
</feature>
<dbReference type="InterPro" id="IPR018456">
    <property type="entry name" value="PTR2_symporter_CS"/>
</dbReference>
<dbReference type="eggNOG" id="KOG1237">
    <property type="taxonomic scope" value="Eukaryota"/>
</dbReference>
<feature type="transmembrane region" description="Helical" evidence="8">
    <location>
        <begin position="538"/>
        <end position="557"/>
    </location>
</feature>
<dbReference type="Proteomes" id="UP000030645">
    <property type="component" value="Unassembled WGS sequence"/>
</dbReference>
<dbReference type="GO" id="GO:0009705">
    <property type="term" value="C:plant-type vacuole membrane"/>
    <property type="evidence" value="ECO:0007669"/>
    <property type="project" value="UniProtKB-ARBA"/>
</dbReference>
<protein>
    <submittedName>
        <fullName evidence="9">Putative peptide/nitrate transporter</fullName>
    </submittedName>
</protein>
<feature type="transmembrane region" description="Helical" evidence="8">
    <location>
        <begin position="328"/>
        <end position="349"/>
    </location>
</feature>
<keyword evidence="10" id="KW-1185">Reference proteome</keyword>
<dbReference type="InterPro" id="IPR036259">
    <property type="entry name" value="MFS_trans_sf"/>
</dbReference>
<dbReference type="Pfam" id="PF00854">
    <property type="entry name" value="PTR2"/>
    <property type="match status" value="1"/>
</dbReference>
<keyword evidence="5 8" id="KW-0812">Transmembrane</keyword>
<evidence type="ECO:0000313" key="10">
    <source>
        <dbReference type="Proteomes" id="UP000030645"/>
    </source>
</evidence>
<dbReference type="FunFam" id="1.20.1250.20:FF:000147">
    <property type="entry name" value="Protein NRT1/ PTR family 5.10"/>
    <property type="match status" value="1"/>
</dbReference>
<feature type="transmembrane region" description="Helical" evidence="8">
    <location>
        <begin position="150"/>
        <end position="166"/>
    </location>
</feature>
<feature type="transmembrane region" description="Helical" evidence="8">
    <location>
        <begin position="224"/>
        <end position="245"/>
    </location>
</feature>
<dbReference type="CDD" id="cd17417">
    <property type="entry name" value="MFS_NPF5"/>
    <property type="match status" value="1"/>
</dbReference>
<dbReference type="KEGG" id="mnt:21391661"/>
<dbReference type="OrthoDB" id="8904098at2759"/>
<evidence type="ECO:0000313" key="9">
    <source>
        <dbReference type="EMBL" id="EXB62487.1"/>
    </source>
</evidence>
<evidence type="ECO:0000256" key="6">
    <source>
        <dbReference type="ARBA" id="ARBA00022989"/>
    </source>
</evidence>
<evidence type="ECO:0000256" key="3">
    <source>
        <dbReference type="ARBA" id="ARBA00022448"/>
    </source>
</evidence>
<dbReference type="InterPro" id="IPR000109">
    <property type="entry name" value="POT_fam"/>
</dbReference>